<keyword evidence="2" id="KW-1185">Reference proteome</keyword>
<dbReference type="OrthoDB" id="9771433at2"/>
<comment type="caution">
    <text evidence="1">The sequence shown here is derived from an EMBL/GenBank/DDBJ whole genome shotgun (WGS) entry which is preliminary data.</text>
</comment>
<gene>
    <name evidence="1" type="ORF">Aple_076080</name>
</gene>
<reference evidence="1 2" key="1">
    <citation type="submission" date="2019-10" db="EMBL/GenBank/DDBJ databases">
        <title>Whole genome shotgun sequence of Acrocarpospora pleiomorpha NBRC 16267.</title>
        <authorList>
            <person name="Ichikawa N."/>
            <person name="Kimura A."/>
            <person name="Kitahashi Y."/>
            <person name="Komaki H."/>
            <person name="Oguchi A."/>
        </authorList>
    </citation>
    <scope>NUCLEOTIDE SEQUENCE [LARGE SCALE GENOMIC DNA]</scope>
    <source>
        <strain evidence="1 2">NBRC 16267</strain>
    </source>
</reference>
<accession>A0A5M3XXB9</accession>
<dbReference type="Gene3D" id="3.20.20.60">
    <property type="entry name" value="Phosphoenolpyruvate-binding domains"/>
    <property type="match status" value="1"/>
</dbReference>
<dbReference type="Pfam" id="PF13714">
    <property type="entry name" value="PEP_mutase"/>
    <property type="match status" value="1"/>
</dbReference>
<dbReference type="InterPro" id="IPR018523">
    <property type="entry name" value="Isocitrate_lyase_ph_CS"/>
</dbReference>
<dbReference type="SUPFAM" id="SSF51621">
    <property type="entry name" value="Phosphoenolpyruvate/pyruvate domain"/>
    <property type="match status" value="1"/>
</dbReference>
<name>A0A5M3XXB9_9ACTN</name>
<dbReference type="InterPro" id="IPR040442">
    <property type="entry name" value="Pyrv_kinase-like_dom_sf"/>
</dbReference>
<proteinExistence type="predicted"/>
<dbReference type="PANTHER" id="PTHR42905">
    <property type="entry name" value="PHOSPHOENOLPYRUVATE CARBOXYLASE"/>
    <property type="match status" value="1"/>
</dbReference>
<sequence length="296" mass="31290">MTPGARLRALLARDEPLVMPGAWDCMSARLLQDAGFEAVGVSGAGVSVARLGLPDLGFLGLSDMADTVRAIAANVEVPVLADADTGFGNTLSAIRTVREFTAAGAAGLHIEDQTFPKRCGHLDGKQVISADEYLTKLSAVVQERPDPDFVVIARTDVLAVEGVDAAIDRANRALEVGADVVMIEAVETLEQVQRIGREVSGAKLYNLATGGRGPRLTVAELHGLGFGWIVMPGLAMAGVVDGIRQAAAAALRDGDDEHVAALGFSPQDFFELGGLSMWRELERKYPSETRSQPAWA</sequence>
<dbReference type="AlphaFoldDB" id="A0A5M3XXB9"/>
<dbReference type="InterPro" id="IPR015813">
    <property type="entry name" value="Pyrv/PenolPyrv_kinase-like_dom"/>
</dbReference>
<evidence type="ECO:0000313" key="1">
    <source>
        <dbReference type="EMBL" id="GES24709.1"/>
    </source>
</evidence>
<dbReference type="GO" id="GO:0016833">
    <property type="term" value="F:oxo-acid-lyase activity"/>
    <property type="evidence" value="ECO:0007669"/>
    <property type="project" value="UniProtKB-ARBA"/>
</dbReference>
<dbReference type="EMBL" id="BLAF01000055">
    <property type="protein sequence ID" value="GES24709.1"/>
    <property type="molecule type" value="Genomic_DNA"/>
</dbReference>
<dbReference type="InterPro" id="IPR039556">
    <property type="entry name" value="ICL/PEPM"/>
</dbReference>
<organism evidence="1 2">
    <name type="scientific">Acrocarpospora pleiomorpha</name>
    <dbReference type="NCBI Taxonomy" id="90975"/>
    <lineage>
        <taxon>Bacteria</taxon>
        <taxon>Bacillati</taxon>
        <taxon>Actinomycetota</taxon>
        <taxon>Actinomycetes</taxon>
        <taxon>Streptosporangiales</taxon>
        <taxon>Streptosporangiaceae</taxon>
        <taxon>Acrocarpospora</taxon>
    </lineage>
</organism>
<dbReference type="RefSeq" id="WP_155349529.1">
    <property type="nucleotide sequence ID" value="NZ_BAAAHM010000045.1"/>
</dbReference>
<evidence type="ECO:0000313" key="2">
    <source>
        <dbReference type="Proteomes" id="UP000377595"/>
    </source>
</evidence>
<dbReference type="PROSITE" id="PS00161">
    <property type="entry name" value="ISOCITRATE_LYASE"/>
    <property type="match status" value="1"/>
</dbReference>
<dbReference type="CDD" id="cd00377">
    <property type="entry name" value="ICL_PEPM"/>
    <property type="match status" value="1"/>
</dbReference>
<dbReference type="PANTHER" id="PTHR42905:SF5">
    <property type="entry name" value="CARBOXYVINYL-CARBOXYPHOSPHONATE PHOSPHORYLMUTASE, CHLOROPLASTIC"/>
    <property type="match status" value="1"/>
</dbReference>
<dbReference type="Proteomes" id="UP000377595">
    <property type="component" value="Unassembled WGS sequence"/>
</dbReference>
<protein>
    <submittedName>
        <fullName evidence="1">Carboxyvinyl-carboxyphosphonate phosphorylmutase</fullName>
    </submittedName>
</protein>